<evidence type="ECO:0000256" key="4">
    <source>
        <dbReference type="ARBA" id="ARBA00023242"/>
    </source>
</evidence>
<keyword evidence="3" id="KW-0804">Transcription</keyword>
<dbReference type="InterPro" id="IPR050613">
    <property type="entry name" value="Sec_Metabolite_Reg"/>
</dbReference>
<proteinExistence type="predicted"/>
<dbReference type="EMBL" id="JAPQKT010000005">
    <property type="protein sequence ID" value="KAJ5231496.1"/>
    <property type="molecule type" value="Genomic_DNA"/>
</dbReference>
<dbReference type="Proteomes" id="UP001147733">
    <property type="component" value="Unassembled WGS sequence"/>
</dbReference>
<evidence type="ECO:0000313" key="6">
    <source>
        <dbReference type="Proteomes" id="UP001147733"/>
    </source>
</evidence>
<reference evidence="5" key="1">
    <citation type="submission" date="2022-11" db="EMBL/GenBank/DDBJ databases">
        <authorList>
            <person name="Petersen C."/>
        </authorList>
    </citation>
    <scope>NUCLEOTIDE SEQUENCE</scope>
    <source>
        <strain evidence="5">IBT 23319</strain>
    </source>
</reference>
<dbReference type="OrthoDB" id="4934715at2759"/>
<name>A0A9W9NXA5_PENCI</name>
<sequence>MTPILSPPRNIPEEEMDPGMTVLPAPQSDSSGAVPSYMRARTKLVSVLGLIHGHVTSVHPMPYETVIQLHEMLVSQHDALPTSLKVRKCPLVTDSAAVVMRRLSLDLLFQKSRCVLHRRYMKPEKRLSWETCIDAALMIIRHQSYVYRETQTGGVLSGHLWKIIYLATYDFLLASMLLCLGIHWGIDPDPSVSPAIGLDLNSQQPAALLRAMEDSYMIWADWCSVMKETRRVLDIVKIMLDRVKRRRASEGQAKQNAMDPANTVHNDFAPLDPSNITNAHSSSPPIDNTGRIPCWSPGVLDPFYGFDWIAYSEPQTMH</sequence>
<keyword evidence="6" id="KW-1185">Reference proteome</keyword>
<organism evidence="5 6">
    <name type="scientific">Penicillium citrinum</name>
    <dbReference type="NCBI Taxonomy" id="5077"/>
    <lineage>
        <taxon>Eukaryota</taxon>
        <taxon>Fungi</taxon>
        <taxon>Dikarya</taxon>
        <taxon>Ascomycota</taxon>
        <taxon>Pezizomycotina</taxon>
        <taxon>Eurotiomycetes</taxon>
        <taxon>Eurotiomycetidae</taxon>
        <taxon>Eurotiales</taxon>
        <taxon>Aspergillaceae</taxon>
        <taxon>Penicillium</taxon>
    </lineage>
</organism>
<dbReference type="PANTHER" id="PTHR31001:SF49">
    <property type="entry name" value="ZN(II)2CYS6 TRANSCRIPTION FACTOR (EUROFUNG)"/>
    <property type="match status" value="1"/>
</dbReference>
<dbReference type="GO" id="GO:0005634">
    <property type="term" value="C:nucleus"/>
    <property type="evidence" value="ECO:0007669"/>
    <property type="project" value="UniProtKB-SubCell"/>
</dbReference>
<protein>
    <submittedName>
        <fullName evidence="5">Uncharacterized protein</fullName>
    </submittedName>
</protein>
<comment type="subcellular location">
    <subcellularLocation>
        <location evidence="1">Nucleus</location>
    </subcellularLocation>
</comment>
<dbReference type="CDD" id="cd12148">
    <property type="entry name" value="fungal_TF_MHR"/>
    <property type="match status" value="1"/>
</dbReference>
<accession>A0A9W9NXA5</accession>
<gene>
    <name evidence="5" type="ORF">N7469_006084</name>
</gene>
<dbReference type="RefSeq" id="XP_056500240.1">
    <property type="nucleotide sequence ID" value="XM_056645002.1"/>
</dbReference>
<evidence type="ECO:0000256" key="1">
    <source>
        <dbReference type="ARBA" id="ARBA00004123"/>
    </source>
</evidence>
<keyword evidence="2" id="KW-0805">Transcription regulation</keyword>
<reference evidence="5" key="2">
    <citation type="journal article" date="2023" name="IMA Fungus">
        <title>Comparative genomic study of the Penicillium genus elucidates a diverse pangenome and 15 lateral gene transfer events.</title>
        <authorList>
            <person name="Petersen C."/>
            <person name="Sorensen T."/>
            <person name="Nielsen M.R."/>
            <person name="Sondergaard T.E."/>
            <person name="Sorensen J.L."/>
            <person name="Fitzpatrick D.A."/>
            <person name="Frisvad J.C."/>
            <person name="Nielsen K.L."/>
        </authorList>
    </citation>
    <scope>NUCLEOTIDE SEQUENCE</scope>
    <source>
        <strain evidence="5">IBT 23319</strain>
    </source>
</reference>
<keyword evidence="4" id="KW-0539">Nucleus</keyword>
<comment type="caution">
    <text evidence="5">The sequence shown here is derived from an EMBL/GenBank/DDBJ whole genome shotgun (WGS) entry which is preliminary data.</text>
</comment>
<dbReference type="AlphaFoldDB" id="A0A9W9NXA5"/>
<evidence type="ECO:0000256" key="3">
    <source>
        <dbReference type="ARBA" id="ARBA00023163"/>
    </source>
</evidence>
<evidence type="ECO:0000256" key="2">
    <source>
        <dbReference type="ARBA" id="ARBA00023015"/>
    </source>
</evidence>
<evidence type="ECO:0000313" key="5">
    <source>
        <dbReference type="EMBL" id="KAJ5231496.1"/>
    </source>
</evidence>
<dbReference type="PANTHER" id="PTHR31001">
    <property type="entry name" value="UNCHARACTERIZED TRANSCRIPTIONAL REGULATORY PROTEIN"/>
    <property type="match status" value="1"/>
</dbReference>
<dbReference type="GeneID" id="81384169"/>